<name>A0A7Z0DAA5_9ACTN</name>
<dbReference type="RefSeq" id="WP_179445465.1">
    <property type="nucleotide sequence ID" value="NZ_JACBZS010000001.1"/>
</dbReference>
<protein>
    <recommendedName>
        <fullName evidence="2">YqeB PH domain-containing protein</fullName>
    </recommendedName>
</protein>
<feature type="domain" description="YqeB PH" evidence="2">
    <location>
        <begin position="8"/>
        <end position="154"/>
    </location>
</feature>
<dbReference type="AlphaFoldDB" id="A0A7Z0DAA5"/>
<accession>A0A7Z0DAA5</accession>
<dbReference type="Proteomes" id="UP000527616">
    <property type="component" value="Unassembled WGS sequence"/>
</dbReference>
<keyword evidence="1" id="KW-0472">Membrane</keyword>
<comment type="caution">
    <text evidence="3">The sequence shown here is derived from an EMBL/GenBank/DDBJ whole genome shotgun (WGS) entry which is preliminary data.</text>
</comment>
<evidence type="ECO:0000313" key="4">
    <source>
        <dbReference type="Proteomes" id="UP000527616"/>
    </source>
</evidence>
<evidence type="ECO:0000313" key="3">
    <source>
        <dbReference type="EMBL" id="NYI71667.1"/>
    </source>
</evidence>
<evidence type="ECO:0000259" key="2">
    <source>
        <dbReference type="Pfam" id="PF23494"/>
    </source>
</evidence>
<keyword evidence="4" id="KW-1185">Reference proteome</keyword>
<dbReference type="InterPro" id="IPR057798">
    <property type="entry name" value="PH_YqeB"/>
</dbReference>
<evidence type="ECO:0000256" key="1">
    <source>
        <dbReference type="SAM" id="Phobius"/>
    </source>
</evidence>
<keyword evidence="1" id="KW-0812">Transmembrane</keyword>
<dbReference type="Pfam" id="PF23494">
    <property type="entry name" value="bPH_10"/>
    <property type="match status" value="1"/>
</dbReference>
<keyword evidence="1" id="KW-1133">Transmembrane helix</keyword>
<organism evidence="3 4">
    <name type="scientific">Naumannella cuiyingiana</name>
    <dbReference type="NCBI Taxonomy" id="1347891"/>
    <lineage>
        <taxon>Bacteria</taxon>
        <taxon>Bacillati</taxon>
        <taxon>Actinomycetota</taxon>
        <taxon>Actinomycetes</taxon>
        <taxon>Propionibacteriales</taxon>
        <taxon>Propionibacteriaceae</taxon>
        <taxon>Naumannella</taxon>
    </lineage>
</organism>
<feature type="transmembrane region" description="Helical" evidence="1">
    <location>
        <begin position="58"/>
        <end position="83"/>
    </location>
</feature>
<gene>
    <name evidence="3" type="ORF">GGQ54_002227</name>
</gene>
<feature type="transmembrane region" description="Helical" evidence="1">
    <location>
        <begin position="17"/>
        <end position="38"/>
    </location>
</feature>
<proteinExistence type="predicted"/>
<sequence>MTGDAATFELDHRARTLIPLALAGIGAALGWAFPAIASRLHELPWFPMAGPVSLLERVASAGGLVAMIAIGAIAGVLGGLLVVSHAPRLSISEREIIVRAGDARHRFARSQVVEVAIEDERLVLRDDADVELFRSEFHGAPAEILGAAESRGWKVKA</sequence>
<reference evidence="3 4" key="1">
    <citation type="submission" date="2020-07" db="EMBL/GenBank/DDBJ databases">
        <title>Sequencing the genomes of 1000 actinobacteria strains.</title>
        <authorList>
            <person name="Klenk H.-P."/>
        </authorList>
    </citation>
    <scope>NUCLEOTIDE SEQUENCE [LARGE SCALE GENOMIC DNA]</scope>
    <source>
        <strain evidence="3 4">DSM 103164</strain>
    </source>
</reference>
<dbReference type="EMBL" id="JACBZS010000001">
    <property type="protein sequence ID" value="NYI71667.1"/>
    <property type="molecule type" value="Genomic_DNA"/>
</dbReference>